<evidence type="ECO:0000313" key="2">
    <source>
        <dbReference type="Proteomes" id="UP000009145"/>
    </source>
</evidence>
<protein>
    <submittedName>
        <fullName evidence="1">Uncharacterized protein</fullName>
    </submittedName>
</protein>
<dbReference type="HOGENOM" id="CLU_3218495_0_0_6"/>
<dbReference type="Proteomes" id="UP000009145">
    <property type="component" value="Chromosome"/>
</dbReference>
<name>I1YJL6_METFJ</name>
<proteinExistence type="predicted"/>
<dbReference type="EMBL" id="CP003380">
    <property type="protein sequence ID" value="AFJ03109.1"/>
    <property type="molecule type" value="Genomic_DNA"/>
</dbReference>
<dbReference type="AlphaFoldDB" id="I1YJL6"/>
<keyword evidence="2" id="KW-1185">Reference proteome</keyword>
<accession>I1YJL6</accession>
<reference evidence="1 2" key="1">
    <citation type="journal article" date="2012" name="J. Bacteriol.">
        <title>Complete genome sequences of Methylophaga sp. strain JAM1 and Methylophaga sp. strain JAM7.</title>
        <authorList>
            <person name="Villeneuve C."/>
            <person name="Martineau C."/>
            <person name="Mauffrey F."/>
            <person name="Villemur R."/>
        </authorList>
    </citation>
    <scope>NUCLEOTIDE SEQUENCE [LARGE SCALE GENOMIC DNA]</scope>
    <source>
        <strain evidence="1 2">JAM7</strain>
    </source>
</reference>
<evidence type="ECO:0000313" key="1">
    <source>
        <dbReference type="EMBL" id="AFJ03109.1"/>
    </source>
</evidence>
<organism evidence="1 2">
    <name type="scientific">Methylophaga frappieri (strain ATCC BAA-2434 / DSM 25690 / JAM7)</name>
    <dbReference type="NCBI Taxonomy" id="754477"/>
    <lineage>
        <taxon>Bacteria</taxon>
        <taxon>Pseudomonadati</taxon>
        <taxon>Pseudomonadota</taxon>
        <taxon>Gammaproteobacteria</taxon>
        <taxon>Thiotrichales</taxon>
        <taxon>Piscirickettsiaceae</taxon>
        <taxon>Methylophaga</taxon>
    </lineage>
</organism>
<dbReference type="PATRIC" id="fig|754477.3.peg.1938"/>
<gene>
    <name evidence="1" type="ordered locus">Q7C_1969</name>
</gene>
<sequence>MSCPWGFTQSYSLVETPLKRFDFVGLAGNDVPVSDVITYAWQQS</sequence>
<dbReference type="KEGG" id="mec:Q7C_1969"/>